<dbReference type="EMBL" id="CZVU01000073">
    <property type="protein sequence ID" value="CUT03765.1"/>
    <property type="molecule type" value="Genomic_DNA"/>
</dbReference>
<keyword evidence="1 4" id="KW-0812">Transmembrane</keyword>
<feature type="transmembrane region" description="Helical" evidence="4">
    <location>
        <begin position="151"/>
        <end position="168"/>
    </location>
</feature>
<dbReference type="Gene3D" id="1.20.1250.20">
    <property type="entry name" value="MFS general substrate transporter like domains"/>
    <property type="match status" value="2"/>
</dbReference>
<feature type="transmembrane region" description="Helical" evidence="4">
    <location>
        <begin position="180"/>
        <end position="198"/>
    </location>
</feature>
<dbReference type="Proteomes" id="UP000243065">
    <property type="component" value="Unassembled WGS sequence"/>
</dbReference>
<evidence type="ECO:0000256" key="3">
    <source>
        <dbReference type="ARBA" id="ARBA00023136"/>
    </source>
</evidence>
<keyword evidence="2 4" id="KW-1133">Transmembrane helix</keyword>
<dbReference type="SUPFAM" id="SSF103473">
    <property type="entry name" value="MFS general substrate transporter"/>
    <property type="match status" value="1"/>
</dbReference>
<evidence type="ECO:0000313" key="7">
    <source>
        <dbReference type="EMBL" id="CUT03765.1"/>
    </source>
</evidence>
<feature type="transmembrane region" description="Helical" evidence="4">
    <location>
        <begin position="259"/>
        <end position="281"/>
    </location>
</feature>
<reference evidence="8 9" key="1">
    <citation type="submission" date="2015-11" db="EMBL/GenBank/DDBJ databases">
        <authorList>
            <person name="Varghese N."/>
        </authorList>
    </citation>
    <scope>NUCLEOTIDE SEQUENCE [LARGE SCALE GENOMIC DNA]</scope>
    <source>
        <strain evidence="7 8">JGI-24</strain>
        <strain evidence="6 9">JGI-25</strain>
    </source>
</reference>
<name>A0A656D9T9_KRYT1</name>
<feature type="transmembrane region" description="Helical" evidence="4">
    <location>
        <begin position="293"/>
        <end position="311"/>
    </location>
</feature>
<sequence>MSSLDIDSSRRGMKYSIIEGSFATVFIVLSTGAFLTGYALMLGANEFIIGLIGAIPFISQTMQILGSYLLKRYKSPQKLSIIASIFNRWIWVVLIFLPFLNLGSEIKILIFLLTLLISFSSGSILANIWTTWIGEIVPKSVWGKYFGKRTAYNNIVNVAIFFISALILDDLKKIDIKIGYLVITSICFISGVITTFLFKHHPDVKFELEGGGSLRDEILKPLRDKNFRSFILFFAQWNFAVGISAPFMTFHMLKNLNVSFSTIAIFNMLTMVLNIFLSQWWGKLIDKFGAKNVLMFNASNIAYIPILWLLATPDFLLPLYIDAIMVGIAWSGFNLAAFNIPLSKAPKENRSTYVAVLSISSGFGYLFASMLAGYIATLLKDFSFEIFGLKFINLHILFFISFILRILGAIKLMKIPEAESKPFLAMIDSISTAIFRVFISLESIITNSKDKDEG</sequence>
<dbReference type="Proteomes" id="UP000243105">
    <property type="component" value="Unassembled WGS sequence"/>
</dbReference>
<organism evidence="7 8">
    <name type="scientific">Kryptobacter tengchongensis</name>
    <dbReference type="NCBI Taxonomy" id="1643429"/>
    <lineage>
        <taxon>Bacteria</taxon>
        <taxon>Pseudomonadati</taxon>
        <taxon>Candidatus Kryptoniota</taxon>
        <taxon>Candidatus Kryptobacter</taxon>
    </lineage>
</organism>
<evidence type="ECO:0000259" key="5">
    <source>
        <dbReference type="PROSITE" id="PS50850"/>
    </source>
</evidence>
<feature type="transmembrane region" description="Helical" evidence="4">
    <location>
        <begin position="81"/>
        <end position="100"/>
    </location>
</feature>
<feature type="transmembrane region" description="Helical" evidence="4">
    <location>
        <begin position="21"/>
        <end position="41"/>
    </location>
</feature>
<dbReference type="InterPro" id="IPR011701">
    <property type="entry name" value="MFS"/>
</dbReference>
<dbReference type="EMBL" id="CZVV01000071">
    <property type="protein sequence ID" value="CUT02617.1"/>
    <property type="molecule type" value="Genomic_DNA"/>
</dbReference>
<keyword evidence="3 4" id="KW-0472">Membrane</keyword>
<evidence type="ECO:0000256" key="1">
    <source>
        <dbReference type="ARBA" id="ARBA00022692"/>
    </source>
</evidence>
<evidence type="ECO:0000313" key="8">
    <source>
        <dbReference type="Proteomes" id="UP000243065"/>
    </source>
</evidence>
<dbReference type="PROSITE" id="PS50850">
    <property type="entry name" value="MFS"/>
    <property type="match status" value="1"/>
</dbReference>
<dbReference type="InterPro" id="IPR020846">
    <property type="entry name" value="MFS_dom"/>
</dbReference>
<feature type="transmembrane region" description="Helical" evidence="4">
    <location>
        <begin position="47"/>
        <end position="69"/>
    </location>
</feature>
<evidence type="ECO:0000313" key="9">
    <source>
        <dbReference type="Proteomes" id="UP000243105"/>
    </source>
</evidence>
<gene>
    <name evidence="7" type="ORF">JGI24_01361</name>
    <name evidence="6" type="ORF">JGI25_01095</name>
</gene>
<dbReference type="RefSeq" id="WP_072150693.1">
    <property type="nucleotide sequence ID" value="NZ_CZVV01000071.1"/>
</dbReference>
<dbReference type="Pfam" id="PF07690">
    <property type="entry name" value="MFS_1"/>
    <property type="match status" value="1"/>
</dbReference>
<protein>
    <submittedName>
        <fullName evidence="7">Major Facilitator Superfamily protein</fullName>
    </submittedName>
</protein>
<accession>A0A656D9T9</accession>
<dbReference type="PANTHER" id="PTHR23526">
    <property type="entry name" value="INTEGRAL MEMBRANE TRANSPORT PROTEIN-RELATED"/>
    <property type="match status" value="1"/>
</dbReference>
<dbReference type="InterPro" id="IPR036259">
    <property type="entry name" value="MFS_trans_sf"/>
</dbReference>
<dbReference type="AlphaFoldDB" id="A0A656D9T9"/>
<evidence type="ECO:0000256" key="4">
    <source>
        <dbReference type="SAM" id="Phobius"/>
    </source>
</evidence>
<evidence type="ECO:0000313" key="6">
    <source>
        <dbReference type="EMBL" id="CUT02617.1"/>
    </source>
</evidence>
<dbReference type="InterPro" id="IPR052528">
    <property type="entry name" value="Sugar_transport-like"/>
</dbReference>
<feature type="transmembrane region" description="Helical" evidence="4">
    <location>
        <begin position="317"/>
        <end position="340"/>
    </location>
</feature>
<proteinExistence type="predicted"/>
<feature type="transmembrane region" description="Helical" evidence="4">
    <location>
        <begin position="352"/>
        <end position="379"/>
    </location>
</feature>
<keyword evidence="8" id="KW-1185">Reference proteome</keyword>
<dbReference type="OrthoDB" id="9772882at2"/>
<feature type="transmembrane region" description="Helical" evidence="4">
    <location>
        <begin position="106"/>
        <end position="130"/>
    </location>
</feature>
<dbReference type="GO" id="GO:0022857">
    <property type="term" value="F:transmembrane transporter activity"/>
    <property type="evidence" value="ECO:0007669"/>
    <property type="project" value="InterPro"/>
</dbReference>
<feature type="transmembrane region" description="Helical" evidence="4">
    <location>
        <begin position="391"/>
        <end position="410"/>
    </location>
</feature>
<feature type="domain" description="Major facilitator superfamily (MFS) profile" evidence="5">
    <location>
        <begin position="179"/>
        <end position="454"/>
    </location>
</feature>
<feature type="transmembrane region" description="Helical" evidence="4">
    <location>
        <begin position="230"/>
        <end position="253"/>
    </location>
</feature>
<dbReference type="PANTHER" id="PTHR23526:SF2">
    <property type="entry name" value="MAJOR FACILITATOR SUPERFAMILY (MFS) PROFILE DOMAIN-CONTAINING PROTEIN"/>
    <property type="match status" value="1"/>
</dbReference>
<evidence type="ECO:0000256" key="2">
    <source>
        <dbReference type="ARBA" id="ARBA00022989"/>
    </source>
</evidence>